<reference evidence="1 2" key="1">
    <citation type="submission" date="2018-10" db="EMBL/GenBank/DDBJ databases">
        <title>A high-quality apple genome assembly.</title>
        <authorList>
            <person name="Hu J."/>
        </authorList>
    </citation>
    <scope>NUCLEOTIDE SEQUENCE [LARGE SCALE GENOMIC DNA]</scope>
    <source>
        <strain evidence="2">cv. HFTH1</strain>
        <tissue evidence="1">Young leaf</tissue>
    </source>
</reference>
<dbReference type="PANTHER" id="PTHR45005:SF2">
    <property type="entry name" value="PROTEIN HLB1"/>
    <property type="match status" value="1"/>
</dbReference>
<proteinExistence type="predicted"/>
<sequence>MLLLRRFKGIPLATHTEIHEAHIKVFRIGRVSTWVCSDFAGLEDIRRVYVVGRYGLAEDTLRTRGSAHPKEVSPNELYSQSAIYIAAVHALKPNYNVTSKRVNLQCDRPPLGHQRLQFSLHASGFALT</sequence>
<evidence type="ECO:0000313" key="2">
    <source>
        <dbReference type="Proteomes" id="UP000290289"/>
    </source>
</evidence>
<evidence type="ECO:0000313" key="1">
    <source>
        <dbReference type="EMBL" id="RXH81466.1"/>
    </source>
</evidence>
<gene>
    <name evidence="1" type="ORF">DVH24_034887</name>
</gene>
<protein>
    <submittedName>
        <fullName evidence="1">Uncharacterized protein</fullName>
    </submittedName>
</protein>
<dbReference type="EMBL" id="RDQH01000338">
    <property type="protein sequence ID" value="RXH81466.1"/>
    <property type="molecule type" value="Genomic_DNA"/>
</dbReference>
<dbReference type="Proteomes" id="UP000290289">
    <property type="component" value="Chromosome 12"/>
</dbReference>
<keyword evidence="2" id="KW-1185">Reference proteome</keyword>
<name>A0A498IDD6_MALDO</name>
<dbReference type="PANTHER" id="PTHR45005">
    <property type="match status" value="1"/>
</dbReference>
<accession>A0A498IDD6</accession>
<dbReference type="AlphaFoldDB" id="A0A498IDD6"/>
<dbReference type="InterPro" id="IPR053277">
    <property type="entry name" value="Endomembrane_traffic_mod"/>
</dbReference>
<comment type="caution">
    <text evidence="1">The sequence shown here is derived from an EMBL/GenBank/DDBJ whole genome shotgun (WGS) entry which is preliminary data.</text>
</comment>
<organism evidence="1 2">
    <name type="scientific">Malus domestica</name>
    <name type="common">Apple</name>
    <name type="synonym">Pyrus malus</name>
    <dbReference type="NCBI Taxonomy" id="3750"/>
    <lineage>
        <taxon>Eukaryota</taxon>
        <taxon>Viridiplantae</taxon>
        <taxon>Streptophyta</taxon>
        <taxon>Embryophyta</taxon>
        <taxon>Tracheophyta</taxon>
        <taxon>Spermatophyta</taxon>
        <taxon>Magnoliopsida</taxon>
        <taxon>eudicotyledons</taxon>
        <taxon>Gunneridae</taxon>
        <taxon>Pentapetalae</taxon>
        <taxon>rosids</taxon>
        <taxon>fabids</taxon>
        <taxon>Rosales</taxon>
        <taxon>Rosaceae</taxon>
        <taxon>Amygdaloideae</taxon>
        <taxon>Maleae</taxon>
        <taxon>Malus</taxon>
    </lineage>
</organism>
<dbReference type="STRING" id="3750.A0A498IDD6"/>